<dbReference type="Proteomes" id="UP000494183">
    <property type="component" value="Unassembled WGS sequence"/>
</dbReference>
<dbReference type="InterPro" id="IPR000120">
    <property type="entry name" value="Amidase"/>
</dbReference>
<dbReference type="SUPFAM" id="SSF75304">
    <property type="entry name" value="Amidase signature (AS) enzymes"/>
    <property type="match status" value="1"/>
</dbReference>
<keyword evidence="2" id="KW-0378">Hydrolase</keyword>
<dbReference type="InterPro" id="IPR020556">
    <property type="entry name" value="Amidase_CS"/>
</dbReference>
<feature type="domain" description="Amidase" evidence="1">
    <location>
        <begin position="36"/>
        <end position="470"/>
    </location>
</feature>
<dbReference type="EMBL" id="CADILH010000007">
    <property type="protein sequence ID" value="CAB3935655.1"/>
    <property type="molecule type" value="Genomic_DNA"/>
</dbReference>
<dbReference type="GeneID" id="92761892"/>
<evidence type="ECO:0000259" key="1">
    <source>
        <dbReference type="Pfam" id="PF01425"/>
    </source>
</evidence>
<gene>
    <name evidence="2" type="primary">mdlY_3</name>
    <name evidence="2" type="ORF">LMG6000_04435</name>
</gene>
<keyword evidence="3" id="KW-1185">Reference proteome</keyword>
<protein>
    <submittedName>
        <fullName evidence="2">Mandelamide hydrolase</fullName>
        <ecNumber evidence="2">3.5.1.86</ecNumber>
    </submittedName>
</protein>
<dbReference type="AlphaFoldDB" id="A0A6S7FFX3"/>
<accession>A0A6S7FFX3</accession>
<organism evidence="2 3">
    <name type="scientific">Achromobacter insolitus</name>
    <dbReference type="NCBI Taxonomy" id="217204"/>
    <lineage>
        <taxon>Bacteria</taxon>
        <taxon>Pseudomonadati</taxon>
        <taxon>Pseudomonadota</taxon>
        <taxon>Betaproteobacteria</taxon>
        <taxon>Burkholderiales</taxon>
        <taxon>Alcaligenaceae</taxon>
        <taxon>Achromobacter</taxon>
    </lineage>
</organism>
<evidence type="ECO:0000313" key="3">
    <source>
        <dbReference type="Proteomes" id="UP000494183"/>
    </source>
</evidence>
<dbReference type="EC" id="3.5.1.86" evidence="2"/>
<sequence>MSDTSKQPLSAASLADLTVAEAAAQIRQGRLTSLALTQACLDRIAAREDLNAFITVDREGALAQARASDAARGQASQAALPLAGVPIAIKDNIHVAGLPNTAGTPALKNFRPAQDAPVVRRLREAGAVIVGKTNMHELAFGVSGYNTAFPGTRGEGTRNAYDASLIAGGSSSGSGAAVGARLTPAALGTDTGASVRLPAAVNGAVGFRPSVGRYDGAGITPISHTRDTPGPIANSMDDIVLLDAVLTGDHQPLTALPLTSMRLGLCGYFWKDLDPQVQDVMDAALAKLRAAGVQLVELDMPGLEASNAAVGMPVCLYEQKADLTDYLSRYGTGVTFEQVVAQISSADVKGIFEGLIVPGVLPLPTGEVLPLQPLYERAMTTHRDELINVYRRAFQDHALDGLLFPTVPIPPMAATPDASSFESFGRLARNVDPGSNAGLPGLSVPAGLSAQGLPVGLEVDGLPGEDRKVLAVGLALEGVLGRLQGPGRSGG</sequence>
<evidence type="ECO:0000313" key="2">
    <source>
        <dbReference type="EMBL" id="CAB3935655.1"/>
    </source>
</evidence>
<dbReference type="Pfam" id="PF01425">
    <property type="entry name" value="Amidase"/>
    <property type="match status" value="1"/>
</dbReference>
<dbReference type="PANTHER" id="PTHR11895">
    <property type="entry name" value="TRANSAMIDASE"/>
    <property type="match status" value="1"/>
</dbReference>
<dbReference type="KEGG" id="ais:BUW96_28315"/>
<reference evidence="2 3" key="1">
    <citation type="submission" date="2020-04" db="EMBL/GenBank/DDBJ databases">
        <authorList>
            <person name="De Canck E."/>
        </authorList>
    </citation>
    <scope>NUCLEOTIDE SEQUENCE [LARGE SCALE GENOMIC DNA]</scope>
    <source>
        <strain evidence="2 3">LMG 6000</strain>
    </source>
</reference>
<dbReference type="Gene3D" id="3.90.1300.10">
    <property type="entry name" value="Amidase signature (AS) domain"/>
    <property type="match status" value="1"/>
</dbReference>
<name>A0A6S7FFX3_9BURK</name>
<dbReference type="PANTHER" id="PTHR11895:SF151">
    <property type="entry name" value="GLUTAMYL-TRNA(GLN) AMIDOTRANSFERASE SUBUNIT A"/>
    <property type="match status" value="1"/>
</dbReference>
<dbReference type="InterPro" id="IPR023631">
    <property type="entry name" value="Amidase_dom"/>
</dbReference>
<dbReference type="PROSITE" id="PS00571">
    <property type="entry name" value="AMIDASES"/>
    <property type="match status" value="1"/>
</dbReference>
<dbReference type="NCBIfam" id="NF005688">
    <property type="entry name" value="PRK07488.1"/>
    <property type="match status" value="1"/>
</dbReference>
<dbReference type="RefSeq" id="WP_063639368.1">
    <property type="nucleotide sequence ID" value="NZ_CADIJK010000001.1"/>
</dbReference>
<proteinExistence type="predicted"/>
<dbReference type="GO" id="GO:0050537">
    <property type="term" value="F:mandelamide amidase activity"/>
    <property type="evidence" value="ECO:0007669"/>
    <property type="project" value="UniProtKB-EC"/>
</dbReference>
<dbReference type="InterPro" id="IPR036928">
    <property type="entry name" value="AS_sf"/>
</dbReference>